<protein>
    <recommendedName>
        <fullName evidence="9">D-alanyl-D-alanine dipeptidase</fullName>
        <shortName evidence="9">D-Ala-D-Ala dipeptidase</shortName>
        <ecNumber evidence="9">3.4.13.22</ecNumber>
    </recommendedName>
</protein>
<dbReference type="AlphaFoldDB" id="A0A0B7H7T1"/>
<name>A0A0B7H7T1_9FLAO</name>
<dbReference type="GO" id="GO:0071555">
    <property type="term" value="P:cell wall organization"/>
    <property type="evidence" value="ECO:0007669"/>
    <property type="project" value="UniProtKB-KW"/>
</dbReference>
<dbReference type="GO" id="GO:0008270">
    <property type="term" value="F:zinc ion binding"/>
    <property type="evidence" value="ECO:0007669"/>
    <property type="project" value="UniProtKB-UniRule"/>
</dbReference>
<dbReference type="EMBL" id="CDOE01000040">
    <property type="protein sequence ID" value="CEN33678.1"/>
    <property type="molecule type" value="Genomic_DNA"/>
</dbReference>
<organism evidence="10 11">
    <name type="scientific">Capnocytophaga canimorsus</name>
    <dbReference type="NCBI Taxonomy" id="28188"/>
    <lineage>
        <taxon>Bacteria</taxon>
        <taxon>Pseudomonadati</taxon>
        <taxon>Bacteroidota</taxon>
        <taxon>Flavobacteriia</taxon>
        <taxon>Flavobacteriales</taxon>
        <taxon>Flavobacteriaceae</taxon>
        <taxon>Capnocytophaga</taxon>
    </lineage>
</organism>
<keyword evidence="6 9" id="KW-0224">Dipeptidase</keyword>
<comment type="catalytic activity">
    <reaction evidence="1 9">
        <text>D-alanyl-D-alanine + H2O = 2 D-alanine</text>
        <dbReference type="Rhea" id="RHEA:20661"/>
        <dbReference type="ChEBI" id="CHEBI:15377"/>
        <dbReference type="ChEBI" id="CHEBI:57416"/>
        <dbReference type="ChEBI" id="CHEBI:57822"/>
        <dbReference type="EC" id="3.4.13.22"/>
    </reaction>
</comment>
<dbReference type="GeneID" id="69580977"/>
<dbReference type="EC" id="3.4.13.22" evidence="9"/>
<sequence>MGFRQGKNRNFWFKNSIVILLFFIICCRNKAKEQFSTATIESKTDTLVEFVSYEKKSKQIEVYHDDFVNIQALSDDFILDLKYATTDNFLKQAVYDCAECFLRKETAKALVAANESFKKLGYRIKIFDCYRPLSVQQKMWSILPGTHYVANPAKGSKHNRGAAVDITLVDSNGNELDMGTVFDYFGKEAHHNYQNLPSQVIKNRKLLKEVMDKHNFRSIYSEWWHYEFRPERDSKIENFTWECQ</sequence>
<dbReference type="CDD" id="cd14840">
    <property type="entry name" value="D-Ala-D-Ala_dipeptidase_Aad"/>
    <property type="match status" value="1"/>
</dbReference>
<keyword evidence="5 9" id="KW-0862">Zinc</keyword>
<dbReference type="PANTHER" id="PTHR43126:SF1">
    <property type="entry name" value="D-ALANYL-D-ALANINE DIPEPTIDASE"/>
    <property type="match status" value="1"/>
</dbReference>
<dbReference type="SUPFAM" id="SSF55166">
    <property type="entry name" value="Hedgehog/DD-peptidase"/>
    <property type="match status" value="1"/>
</dbReference>
<comment type="cofactor">
    <cofactor evidence="9">
        <name>Zn(2+)</name>
        <dbReference type="ChEBI" id="CHEBI:29105"/>
    </cofactor>
    <text evidence="9">Binds 1 zinc ion per subunit.</text>
</comment>
<dbReference type="GO" id="GO:0006508">
    <property type="term" value="P:proteolysis"/>
    <property type="evidence" value="ECO:0007669"/>
    <property type="project" value="UniProtKB-KW"/>
</dbReference>
<keyword evidence="4 9" id="KW-0378">Hydrolase</keyword>
<dbReference type="Gene3D" id="3.30.1380.10">
    <property type="match status" value="1"/>
</dbReference>
<evidence type="ECO:0000313" key="11">
    <source>
        <dbReference type="Proteomes" id="UP000044026"/>
    </source>
</evidence>
<feature type="binding site" evidence="9">
    <location>
        <position position="225"/>
    </location>
    <ligand>
        <name>Zn(2+)</name>
        <dbReference type="ChEBI" id="CHEBI:29105"/>
        <note>catalytic</note>
    </ligand>
</feature>
<dbReference type="RefSeq" id="WP_231552228.1">
    <property type="nucleotide sequence ID" value="NZ_CP022382.1"/>
</dbReference>
<evidence type="ECO:0000256" key="2">
    <source>
        <dbReference type="ARBA" id="ARBA00022670"/>
    </source>
</evidence>
<evidence type="ECO:0000256" key="8">
    <source>
        <dbReference type="ARBA" id="ARBA00023316"/>
    </source>
</evidence>
<keyword evidence="7 9" id="KW-0482">Metalloprotease</keyword>
<gene>
    <name evidence="10" type="ORF">CCAN12_450017</name>
</gene>
<accession>A0A0B7H7T1</accession>
<dbReference type="GO" id="GO:0160237">
    <property type="term" value="F:D-Ala-D-Ala dipeptidase activity"/>
    <property type="evidence" value="ECO:0007669"/>
    <property type="project" value="UniProtKB-EC"/>
</dbReference>
<proteinExistence type="inferred from homology"/>
<feature type="binding site" evidence="9">
    <location>
        <position position="165"/>
    </location>
    <ligand>
        <name>Zn(2+)</name>
        <dbReference type="ChEBI" id="CHEBI:29105"/>
        <note>catalytic</note>
    </ligand>
</feature>
<dbReference type="HAMAP" id="MF_01924">
    <property type="entry name" value="A_A_dipeptidase"/>
    <property type="match status" value="1"/>
</dbReference>
<evidence type="ECO:0000256" key="7">
    <source>
        <dbReference type="ARBA" id="ARBA00023049"/>
    </source>
</evidence>
<feature type="active site" description="Proton donor/acceptor" evidence="9">
    <location>
        <position position="222"/>
    </location>
</feature>
<evidence type="ECO:0000256" key="6">
    <source>
        <dbReference type="ARBA" id="ARBA00022997"/>
    </source>
</evidence>
<evidence type="ECO:0000313" key="10">
    <source>
        <dbReference type="EMBL" id="CEN33678.1"/>
    </source>
</evidence>
<keyword evidence="3 9" id="KW-0479">Metal-binding</keyword>
<feature type="binding site" evidence="9">
    <location>
        <position position="158"/>
    </location>
    <ligand>
        <name>Zn(2+)</name>
        <dbReference type="ChEBI" id="CHEBI:29105"/>
        <note>catalytic</note>
    </ligand>
</feature>
<dbReference type="InterPro" id="IPR009045">
    <property type="entry name" value="Zn_M74/Hedgehog-like"/>
</dbReference>
<dbReference type="InterPro" id="IPR000755">
    <property type="entry name" value="A_A_dipeptidase"/>
</dbReference>
<evidence type="ECO:0000256" key="9">
    <source>
        <dbReference type="HAMAP-Rule" id="MF_01924"/>
    </source>
</evidence>
<comment type="function">
    <text evidence="9">Catalyzes hydrolysis of the D-alanyl-D-alanine dipeptide.</text>
</comment>
<reference evidence="10 11" key="1">
    <citation type="submission" date="2015-01" db="EMBL/GenBank/DDBJ databases">
        <authorList>
            <person name="Xiang T."/>
            <person name="Song Y."/>
            <person name="Huang L."/>
            <person name="Wang B."/>
            <person name="Wu P."/>
        </authorList>
    </citation>
    <scope>NUCLEOTIDE SEQUENCE [LARGE SCALE GENOMIC DNA]</scope>
    <source>
        <strain evidence="10 11">Cc12</strain>
    </source>
</reference>
<dbReference type="Proteomes" id="UP000044026">
    <property type="component" value="Unassembled WGS sequence"/>
</dbReference>
<evidence type="ECO:0000256" key="1">
    <source>
        <dbReference type="ARBA" id="ARBA00001362"/>
    </source>
</evidence>
<dbReference type="Pfam" id="PF01427">
    <property type="entry name" value="Peptidase_M15"/>
    <property type="match status" value="1"/>
</dbReference>
<keyword evidence="2 9" id="KW-0645">Protease</keyword>
<evidence type="ECO:0000256" key="4">
    <source>
        <dbReference type="ARBA" id="ARBA00022801"/>
    </source>
</evidence>
<evidence type="ECO:0000256" key="3">
    <source>
        <dbReference type="ARBA" id="ARBA00022723"/>
    </source>
</evidence>
<comment type="similarity">
    <text evidence="9">Belongs to the peptidase M15D family.</text>
</comment>
<dbReference type="PANTHER" id="PTHR43126">
    <property type="entry name" value="D-ALANYL-D-ALANINE DIPEPTIDASE"/>
    <property type="match status" value="1"/>
</dbReference>
<keyword evidence="8" id="KW-0961">Cell wall biogenesis/degradation</keyword>
<evidence type="ECO:0000256" key="5">
    <source>
        <dbReference type="ARBA" id="ARBA00022833"/>
    </source>
</evidence>
<dbReference type="GO" id="GO:0008237">
    <property type="term" value="F:metallopeptidase activity"/>
    <property type="evidence" value="ECO:0007669"/>
    <property type="project" value="UniProtKB-KW"/>
</dbReference>
<feature type="site" description="Transition state stabilizer" evidence="9">
    <location>
        <position position="131"/>
    </location>
</feature>
<dbReference type="NCBIfam" id="NF007557">
    <property type="entry name" value="PRK10178.1"/>
    <property type="match status" value="1"/>
</dbReference>